<sequence length="548" mass="59796">MRLDTLTLKTRLIIAVAIPCIALVLVAVTSLNSMSNMQKEANALYLNTSAPMRAMAEAASRIPRMRVGIDMMLLQDTALRDERGVKTRVQEALNEDIPGMRKAMRDAVEAQVNPERRAQAQSLLDQFETVVNNELTPMLQALDSGDMARAQQIYRDQYAKSYGVMRLGANELLDALLQQAERQNQRSTDNYEEGRLRQLSIIVLGLLVSFIASWLIVANLRRRVSLLQNSLGNAADNLALNARIELSGSDELSDIAHSFNRFLDRVHGIMQQLAGNSRQLSAMAREVAERAQLTQSNCTAQSDRTVQVATAIHELGSTVNEIAGNAENAAQVAREATEHANDGREVVEQANQQINALSGELEQATRVVGALAGQINAISATLGTIRSISEQTNLLALNAAIEAARAGEQGRGFAVVADEVRTLASRSGASTDEIQKVIDRLQAESRSAVEAMDKGRQQSERVVEYAGKASVALAQITGHISQISDQNIQVATATEEQSCVVEEINRNVEQINQFTQETTVIADQLNDASTNLQNLSRQLDDLVGNFKL</sequence>
<proteinExistence type="inferred from homology"/>
<gene>
    <name evidence="15" type="ORF">D16iCDA_18905</name>
</gene>
<dbReference type="SMART" id="SM00283">
    <property type="entry name" value="MA"/>
    <property type="match status" value="1"/>
</dbReference>
<dbReference type="Gene3D" id="1.10.287.950">
    <property type="entry name" value="Methyl-accepting chemotaxis protein"/>
    <property type="match status" value="1"/>
</dbReference>
<comment type="subcellular location">
    <subcellularLocation>
        <location evidence="1">Cell membrane</location>
        <topology evidence="1">Multi-pass membrane protein</topology>
    </subcellularLocation>
</comment>
<evidence type="ECO:0000256" key="9">
    <source>
        <dbReference type="ARBA" id="ARBA00029447"/>
    </source>
</evidence>
<feature type="domain" description="HAMP" evidence="14">
    <location>
        <begin position="218"/>
        <end position="271"/>
    </location>
</feature>
<feature type="coiled-coil region" evidence="11">
    <location>
        <begin position="170"/>
        <end position="237"/>
    </location>
</feature>
<evidence type="ECO:0000256" key="1">
    <source>
        <dbReference type="ARBA" id="ARBA00004651"/>
    </source>
</evidence>
<dbReference type="PROSITE" id="PS50111">
    <property type="entry name" value="CHEMOTAXIS_TRANSDUC_2"/>
    <property type="match status" value="1"/>
</dbReference>
<dbReference type="InterPro" id="IPR003660">
    <property type="entry name" value="HAMP_dom"/>
</dbReference>
<protein>
    <submittedName>
        <fullName evidence="15">Methyl-accepting chemotaxis protein</fullName>
    </submittedName>
</protein>
<keyword evidence="8 10" id="KW-0807">Transducer</keyword>
<dbReference type="PANTHER" id="PTHR32089">
    <property type="entry name" value="METHYL-ACCEPTING CHEMOTAXIS PROTEIN MCPB"/>
    <property type="match status" value="1"/>
</dbReference>
<organism evidence="15 16">
    <name type="scientific">Phytopseudomonas seleniipraecipitans</name>
    <dbReference type="NCBI Taxonomy" id="640205"/>
    <lineage>
        <taxon>Bacteria</taxon>
        <taxon>Pseudomonadati</taxon>
        <taxon>Pseudomonadota</taxon>
        <taxon>Gammaproteobacteria</taxon>
        <taxon>Pseudomonadales</taxon>
        <taxon>Pseudomonadaceae</taxon>
        <taxon>Phytopseudomonas</taxon>
    </lineage>
</organism>
<dbReference type="InterPro" id="IPR024478">
    <property type="entry name" value="HlyB_4HB_MCP"/>
</dbReference>
<dbReference type="Pfam" id="PF00015">
    <property type="entry name" value="MCPsignal"/>
    <property type="match status" value="1"/>
</dbReference>
<dbReference type="SUPFAM" id="SSF58104">
    <property type="entry name" value="Methyl-accepting chemotaxis protein (MCP) signaling domain"/>
    <property type="match status" value="1"/>
</dbReference>
<evidence type="ECO:0000256" key="6">
    <source>
        <dbReference type="ARBA" id="ARBA00022989"/>
    </source>
</evidence>
<dbReference type="Pfam" id="PF00672">
    <property type="entry name" value="HAMP"/>
    <property type="match status" value="1"/>
</dbReference>
<dbReference type="SMART" id="SM00304">
    <property type="entry name" value="HAMP"/>
    <property type="match status" value="2"/>
</dbReference>
<dbReference type="PANTHER" id="PTHR32089:SF39">
    <property type="entry name" value="METHYL-ACCEPTING CHEMOTAXIS PROTEIN HLYB"/>
    <property type="match status" value="1"/>
</dbReference>
<keyword evidence="4" id="KW-0145">Chemotaxis</keyword>
<evidence type="ECO:0000256" key="7">
    <source>
        <dbReference type="ARBA" id="ARBA00023136"/>
    </source>
</evidence>
<dbReference type="InterPro" id="IPR004090">
    <property type="entry name" value="Chemotax_Me-accpt_rcpt"/>
</dbReference>
<feature type="domain" description="Methyl-accepting transducer" evidence="13">
    <location>
        <begin position="276"/>
        <end position="512"/>
    </location>
</feature>
<dbReference type="PRINTS" id="PR00260">
    <property type="entry name" value="CHEMTRNSDUCR"/>
</dbReference>
<evidence type="ECO:0000259" key="13">
    <source>
        <dbReference type="PROSITE" id="PS50111"/>
    </source>
</evidence>
<dbReference type="EMBL" id="CP076114">
    <property type="protein sequence ID" value="UUD63719.1"/>
    <property type="molecule type" value="Genomic_DNA"/>
</dbReference>
<evidence type="ECO:0000256" key="3">
    <source>
        <dbReference type="ARBA" id="ARBA00022481"/>
    </source>
</evidence>
<dbReference type="InterPro" id="IPR004089">
    <property type="entry name" value="MCPsignal_dom"/>
</dbReference>
<dbReference type="Pfam" id="PF12729">
    <property type="entry name" value="4HB_MCP_1"/>
    <property type="match status" value="1"/>
</dbReference>
<evidence type="ECO:0000313" key="15">
    <source>
        <dbReference type="EMBL" id="UUD63719.1"/>
    </source>
</evidence>
<keyword evidence="11" id="KW-0175">Coiled coil</keyword>
<name>A0ABY5J6M1_9GAMM</name>
<evidence type="ECO:0000256" key="11">
    <source>
        <dbReference type="SAM" id="Coils"/>
    </source>
</evidence>
<comment type="similarity">
    <text evidence="9">Belongs to the methyl-accepting chemotaxis (MCP) protein family.</text>
</comment>
<keyword evidence="6 12" id="KW-1133">Transmembrane helix</keyword>
<evidence type="ECO:0000256" key="2">
    <source>
        <dbReference type="ARBA" id="ARBA00022475"/>
    </source>
</evidence>
<evidence type="ECO:0000259" key="14">
    <source>
        <dbReference type="PROSITE" id="PS50885"/>
    </source>
</evidence>
<evidence type="ECO:0000256" key="12">
    <source>
        <dbReference type="SAM" id="Phobius"/>
    </source>
</evidence>
<keyword evidence="3" id="KW-0488">Methylation</keyword>
<dbReference type="Proteomes" id="UP000887421">
    <property type="component" value="Chromosome"/>
</dbReference>
<keyword evidence="16" id="KW-1185">Reference proteome</keyword>
<feature type="transmembrane region" description="Helical" evidence="12">
    <location>
        <begin position="12"/>
        <end position="31"/>
    </location>
</feature>
<dbReference type="CDD" id="cd06225">
    <property type="entry name" value="HAMP"/>
    <property type="match status" value="1"/>
</dbReference>
<evidence type="ECO:0000256" key="10">
    <source>
        <dbReference type="PROSITE-ProRule" id="PRU00284"/>
    </source>
</evidence>
<keyword evidence="2" id="KW-1003">Cell membrane</keyword>
<evidence type="ECO:0000256" key="4">
    <source>
        <dbReference type="ARBA" id="ARBA00022500"/>
    </source>
</evidence>
<reference evidence="15" key="1">
    <citation type="submission" date="2021-05" db="EMBL/GenBank/DDBJ databases">
        <title>Complete genome sequence of Pseudomonas seleniipraecipitans strain D1-6.</title>
        <authorList>
            <person name="Lafi F."/>
            <person name="Eida A."/>
            <person name="Alam I."/>
            <person name="Hert H."/>
            <person name="Saad M."/>
        </authorList>
    </citation>
    <scope>NUCLEOTIDE SEQUENCE</scope>
    <source>
        <strain evidence="15">D1-6</strain>
    </source>
</reference>
<keyword evidence="7 12" id="KW-0472">Membrane</keyword>
<dbReference type="CDD" id="cd11386">
    <property type="entry name" value="MCP_signal"/>
    <property type="match status" value="1"/>
</dbReference>
<dbReference type="PROSITE" id="PS50885">
    <property type="entry name" value="HAMP"/>
    <property type="match status" value="1"/>
</dbReference>
<keyword evidence="5 12" id="KW-0812">Transmembrane</keyword>
<evidence type="ECO:0000256" key="5">
    <source>
        <dbReference type="ARBA" id="ARBA00022692"/>
    </source>
</evidence>
<evidence type="ECO:0000256" key="8">
    <source>
        <dbReference type="ARBA" id="ARBA00023224"/>
    </source>
</evidence>
<accession>A0ABY5J6M1</accession>
<evidence type="ECO:0000313" key="16">
    <source>
        <dbReference type="Proteomes" id="UP000887421"/>
    </source>
</evidence>
<feature type="transmembrane region" description="Helical" evidence="12">
    <location>
        <begin position="199"/>
        <end position="220"/>
    </location>
</feature>